<comment type="caution">
    <text evidence="3">The sequence shown here is derived from an EMBL/GenBank/DDBJ whole genome shotgun (WGS) entry which is preliminary data.</text>
</comment>
<evidence type="ECO:0000259" key="2">
    <source>
        <dbReference type="Pfam" id="PF01120"/>
    </source>
</evidence>
<evidence type="ECO:0000256" key="1">
    <source>
        <dbReference type="SAM" id="SignalP"/>
    </source>
</evidence>
<feature type="chain" id="PRO_5019439457" description="Glycoside hydrolase family 29 N-terminal domain-containing protein" evidence="1">
    <location>
        <begin position="26"/>
        <end position="106"/>
    </location>
</feature>
<evidence type="ECO:0000313" key="4">
    <source>
        <dbReference type="Proteomes" id="UP000282423"/>
    </source>
</evidence>
<dbReference type="Pfam" id="PF01120">
    <property type="entry name" value="Alpha_L_fucos"/>
    <property type="match status" value="1"/>
</dbReference>
<feature type="domain" description="Glycoside hydrolase family 29 N-terminal" evidence="2">
    <location>
        <begin position="30"/>
        <end position="99"/>
    </location>
</feature>
<dbReference type="EMBL" id="RBWS01000005">
    <property type="protein sequence ID" value="RKO72508.1"/>
    <property type="molecule type" value="Genomic_DNA"/>
</dbReference>
<keyword evidence="1" id="KW-0732">Signal</keyword>
<dbReference type="AlphaFoldDB" id="A0A420W1N2"/>
<proteinExistence type="predicted"/>
<protein>
    <recommendedName>
        <fullName evidence="2">Glycoside hydrolase family 29 N-terminal domain-containing protein</fullName>
    </recommendedName>
</protein>
<gene>
    <name evidence="3" type="ORF">D7322_06865</name>
</gene>
<dbReference type="RefSeq" id="WP_121122569.1">
    <property type="nucleotide sequence ID" value="NZ_RBWS01000005.1"/>
</dbReference>
<keyword evidence="4" id="KW-1185">Reference proteome</keyword>
<feature type="signal peptide" evidence="1">
    <location>
        <begin position="1"/>
        <end position="25"/>
    </location>
</feature>
<dbReference type="GO" id="GO:0004560">
    <property type="term" value="F:alpha-L-fucosidase activity"/>
    <property type="evidence" value="ECO:0007669"/>
    <property type="project" value="InterPro"/>
</dbReference>
<dbReference type="OrthoDB" id="107551at2"/>
<evidence type="ECO:0000313" key="3">
    <source>
        <dbReference type="EMBL" id="RKO72508.1"/>
    </source>
</evidence>
<dbReference type="InterPro" id="IPR057739">
    <property type="entry name" value="Glyco_hydro_29_N"/>
</dbReference>
<accession>A0A420W1N2</accession>
<organism evidence="3 4">
    <name type="scientific">Sphingobacterium puteale</name>
    <dbReference type="NCBI Taxonomy" id="2420510"/>
    <lineage>
        <taxon>Bacteria</taxon>
        <taxon>Pseudomonadati</taxon>
        <taxon>Bacteroidota</taxon>
        <taxon>Sphingobacteriia</taxon>
        <taxon>Sphingobacteriales</taxon>
        <taxon>Sphingobacteriaceae</taxon>
        <taxon>Sphingobacterium</taxon>
    </lineage>
</organism>
<dbReference type="Gene3D" id="3.20.20.80">
    <property type="entry name" value="Glycosidases"/>
    <property type="match status" value="1"/>
</dbReference>
<reference evidence="3 4" key="1">
    <citation type="submission" date="2018-10" db="EMBL/GenBank/DDBJ databases">
        <title>Sphingobacterium sp. M05W1-28.</title>
        <authorList>
            <person name="Cai H."/>
        </authorList>
    </citation>
    <scope>NUCLEOTIDE SEQUENCE [LARGE SCALE GENOMIC DNA]</scope>
    <source>
        <strain evidence="3 4">M05W1-28</strain>
    </source>
</reference>
<dbReference type="SUPFAM" id="SSF51445">
    <property type="entry name" value="(Trans)glycosidases"/>
    <property type="match status" value="1"/>
</dbReference>
<dbReference type="GO" id="GO:0005975">
    <property type="term" value="P:carbohydrate metabolic process"/>
    <property type="evidence" value="ECO:0007669"/>
    <property type="project" value="InterPro"/>
</dbReference>
<dbReference type="InterPro" id="IPR017853">
    <property type="entry name" value="GH"/>
</dbReference>
<name>A0A420W1N2_9SPHI</name>
<sequence length="106" mass="11822">MNKLILNNIKTILLLLFAVAGLNLSGQPAPSFTEGKFGLFLHWGLYSQTAGDWNGHPTKGGEHFMLYERIPVKTYAKIADQFNPTAFDADHWVQLAHDAPPRTLSK</sequence>
<dbReference type="Proteomes" id="UP000282423">
    <property type="component" value="Unassembled WGS sequence"/>
</dbReference>